<name>A0ABX8FAY0_9BACI</name>
<dbReference type="Pfam" id="PF00078">
    <property type="entry name" value="RVT_1"/>
    <property type="match status" value="1"/>
</dbReference>
<dbReference type="PANTHER" id="PTHR34047">
    <property type="entry name" value="NUCLEAR INTRON MATURASE 1, MITOCHONDRIAL-RELATED"/>
    <property type="match status" value="1"/>
</dbReference>
<dbReference type="CDD" id="cd01646">
    <property type="entry name" value="RT_Bac_retron_I"/>
    <property type="match status" value="1"/>
</dbReference>
<dbReference type="Proteomes" id="UP000679247">
    <property type="component" value="Chromosome"/>
</dbReference>
<organism evidence="2 3">
    <name type="scientific">Cytobacillus gottheilii</name>
    <dbReference type="NCBI Taxonomy" id="859144"/>
    <lineage>
        <taxon>Bacteria</taxon>
        <taxon>Bacillati</taxon>
        <taxon>Bacillota</taxon>
        <taxon>Bacilli</taxon>
        <taxon>Bacillales</taxon>
        <taxon>Bacillaceae</taxon>
        <taxon>Cytobacillus</taxon>
    </lineage>
</organism>
<dbReference type="PROSITE" id="PS50878">
    <property type="entry name" value="RT_POL"/>
    <property type="match status" value="1"/>
</dbReference>
<evidence type="ECO:0000259" key="1">
    <source>
        <dbReference type="PROSITE" id="PS50878"/>
    </source>
</evidence>
<sequence length="471" mass="56702">MDIKKAAYKYVLESSKSNYTVQTLATTMMLEDFGIEKCFEILSMPVEEFCKENSPNITKDYMYKNDFLTPRNAYLINPLYYLYYTYLVFCISEEYFNKEGMLDFSRNNLNIFYAGFYTNNKIDKNFTRYYDSYRNFQEKREEYLGKSALKIDIKDFFDSIKLSNLFSKLYRTVNNKKFVKDLEYLLKYCGFEVLPQFNYSIASSILSQIYLQDFDRKIEEYLPKTAVYIRYVDDMYFINTLEEDLKEFNAWMNNIIHFLWEGDLHINTNKTRILSEEDYQIHIQLPENTYGKETNSHYIKLIDEKSSNVVDEGNFYNMIMDLCKVEEELGIDMMQYEEIINKYLSIDGDYTNKVLKDIIYTFKWKGMDFGELEDISDNWKFILFNPLHFTVLYIMIKNYLKDLDFDNENKIKEIIDYLMSNNTLTFRDLIIAVTYLLQTEFKENEILNKINESDSKFTDFIYKYVILKNRT</sequence>
<evidence type="ECO:0000313" key="2">
    <source>
        <dbReference type="EMBL" id="QVY61563.1"/>
    </source>
</evidence>
<gene>
    <name evidence="2" type="ORF">J1899_21960</name>
</gene>
<dbReference type="InterPro" id="IPR000477">
    <property type="entry name" value="RT_dom"/>
</dbReference>
<feature type="domain" description="Reverse transcriptase" evidence="1">
    <location>
        <begin position="1"/>
        <end position="294"/>
    </location>
</feature>
<dbReference type="RefSeq" id="WP_214476771.1">
    <property type="nucleotide sequence ID" value="NZ_CP071709.1"/>
</dbReference>
<protein>
    <recommendedName>
        <fullName evidence="1">Reverse transcriptase domain-containing protein</fullName>
    </recommendedName>
</protein>
<keyword evidence="3" id="KW-1185">Reference proteome</keyword>
<proteinExistence type="predicted"/>
<accession>A0ABX8FAY0</accession>
<reference evidence="2 3" key="1">
    <citation type="submission" date="2021-03" db="EMBL/GenBank/DDBJ databases">
        <title>The first data on the complete genome of the tetrodotoxin-producing bacterium.</title>
        <authorList>
            <person name="Melnikova D.I."/>
            <person name="Nijland R."/>
            <person name="Magarlamov T.Y."/>
        </authorList>
    </citation>
    <scope>NUCLEOTIDE SEQUENCE [LARGE SCALE GENOMIC DNA]</scope>
    <source>
        <strain evidence="2 3">1839</strain>
    </source>
</reference>
<dbReference type="InterPro" id="IPR051083">
    <property type="entry name" value="GrpII_Intron_Splice-Mob/Def"/>
</dbReference>
<dbReference type="PANTHER" id="PTHR34047:SF8">
    <property type="entry name" value="PROTEIN YKFC"/>
    <property type="match status" value="1"/>
</dbReference>
<evidence type="ECO:0000313" key="3">
    <source>
        <dbReference type="Proteomes" id="UP000679247"/>
    </source>
</evidence>
<dbReference type="EMBL" id="CP071709">
    <property type="protein sequence ID" value="QVY61563.1"/>
    <property type="molecule type" value="Genomic_DNA"/>
</dbReference>